<reference evidence="2" key="2">
    <citation type="submission" date="2015-06" db="UniProtKB">
        <authorList>
            <consortium name="EnsemblProtists"/>
        </authorList>
    </citation>
    <scope>IDENTIFICATION</scope>
    <source>
        <strain evidence="2">Emoy2</strain>
    </source>
</reference>
<evidence type="ECO:0000256" key="1">
    <source>
        <dbReference type="SAM" id="MobiDB-lite"/>
    </source>
</evidence>
<feature type="region of interest" description="Disordered" evidence="1">
    <location>
        <begin position="59"/>
        <end position="82"/>
    </location>
</feature>
<dbReference type="InParanoid" id="M4C329"/>
<dbReference type="Proteomes" id="UP000011713">
    <property type="component" value="Unassembled WGS sequence"/>
</dbReference>
<keyword evidence="3" id="KW-1185">Reference proteome</keyword>
<evidence type="ECO:0000313" key="2">
    <source>
        <dbReference type="EnsemblProtists" id="HpaP813496"/>
    </source>
</evidence>
<accession>M4C329</accession>
<dbReference type="EMBL" id="JH598149">
    <property type="status" value="NOT_ANNOTATED_CDS"/>
    <property type="molecule type" value="Genomic_DNA"/>
</dbReference>
<organism evidence="2 3">
    <name type="scientific">Hyaloperonospora arabidopsidis (strain Emoy2)</name>
    <name type="common">Downy mildew agent</name>
    <name type="synonym">Peronospora arabidopsidis</name>
    <dbReference type="NCBI Taxonomy" id="559515"/>
    <lineage>
        <taxon>Eukaryota</taxon>
        <taxon>Sar</taxon>
        <taxon>Stramenopiles</taxon>
        <taxon>Oomycota</taxon>
        <taxon>Peronosporomycetes</taxon>
        <taxon>Peronosporales</taxon>
        <taxon>Peronosporaceae</taxon>
        <taxon>Hyaloperonospora</taxon>
    </lineage>
</organism>
<protein>
    <submittedName>
        <fullName evidence="2">Uncharacterized protein</fullName>
    </submittedName>
</protein>
<name>M4C329_HYAAE</name>
<dbReference type="VEuPathDB" id="FungiDB:HpaG813496"/>
<dbReference type="eggNOG" id="ENOG502S6EZ">
    <property type="taxonomic scope" value="Eukaryota"/>
</dbReference>
<dbReference type="AlphaFoldDB" id="M4C329"/>
<proteinExistence type="predicted"/>
<reference evidence="3" key="1">
    <citation type="journal article" date="2010" name="Science">
        <title>Signatures of adaptation to obligate biotrophy in the Hyaloperonospora arabidopsidis genome.</title>
        <authorList>
            <person name="Baxter L."/>
            <person name="Tripathy S."/>
            <person name="Ishaque N."/>
            <person name="Boot N."/>
            <person name="Cabral A."/>
            <person name="Kemen E."/>
            <person name="Thines M."/>
            <person name="Ah-Fong A."/>
            <person name="Anderson R."/>
            <person name="Badejoko W."/>
            <person name="Bittner-Eddy P."/>
            <person name="Boore J.L."/>
            <person name="Chibucos M.C."/>
            <person name="Coates M."/>
            <person name="Dehal P."/>
            <person name="Delehaunty K."/>
            <person name="Dong S."/>
            <person name="Downton P."/>
            <person name="Dumas B."/>
            <person name="Fabro G."/>
            <person name="Fronick C."/>
            <person name="Fuerstenberg S.I."/>
            <person name="Fulton L."/>
            <person name="Gaulin E."/>
            <person name="Govers F."/>
            <person name="Hughes L."/>
            <person name="Humphray S."/>
            <person name="Jiang R.H."/>
            <person name="Judelson H."/>
            <person name="Kamoun S."/>
            <person name="Kyung K."/>
            <person name="Meijer H."/>
            <person name="Minx P."/>
            <person name="Morris P."/>
            <person name="Nelson J."/>
            <person name="Phuntumart V."/>
            <person name="Qutob D."/>
            <person name="Rehmany A."/>
            <person name="Rougon-Cardoso A."/>
            <person name="Ryden P."/>
            <person name="Torto-Alalibo T."/>
            <person name="Studholme D."/>
            <person name="Wang Y."/>
            <person name="Win J."/>
            <person name="Wood J."/>
            <person name="Clifton S.W."/>
            <person name="Rogers J."/>
            <person name="Van den Ackerveken G."/>
            <person name="Jones J.D."/>
            <person name="McDowell J.M."/>
            <person name="Beynon J."/>
            <person name="Tyler B.M."/>
        </authorList>
    </citation>
    <scope>NUCLEOTIDE SEQUENCE [LARGE SCALE GENOMIC DNA]</scope>
    <source>
        <strain evidence="3">Emoy2</strain>
    </source>
</reference>
<sequence length="82" mass="9506">MNVLLGELHMFKVLHQQSGVCLFTHRWKWKPEECAEGVDALVISFTQFARETDEVVQVHFHQSQTDKKDRRSSSSFMPVKTG</sequence>
<dbReference type="EnsemblProtists" id="HpaT813496">
    <property type="protein sequence ID" value="HpaP813496"/>
    <property type="gene ID" value="HpaG813496"/>
</dbReference>
<dbReference type="HOGENOM" id="CLU_2488205_0_0_1"/>
<evidence type="ECO:0000313" key="3">
    <source>
        <dbReference type="Proteomes" id="UP000011713"/>
    </source>
</evidence>